<dbReference type="Proteomes" id="UP000789572">
    <property type="component" value="Unassembled WGS sequence"/>
</dbReference>
<evidence type="ECO:0000313" key="2">
    <source>
        <dbReference type="Proteomes" id="UP000789572"/>
    </source>
</evidence>
<organism evidence="1 2">
    <name type="scientific">Paraglomus occultum</name>
    <dbReference type="NCBI Taxonomy" id="144539"/>
    <lineage>
        <taxon>Eukaryota</taxon>
        <taxon>Fungi</taxon>
        <taxon>Fungi incertae sedis</taxon>
        <taxon>Mucoromycota</taxon>
        <taxon>Glomeromycotina</taxon>
        <taxon>Glomeromycetes</taxon>
        <taxon>Paraglomerales</taxon>
        <taxon>Paraglomeraceae</taxon>
        <taxon>Paraglomus</taxon>
    </lineage>
</organism>
<keyword evidence="2" id="KW-1185">Reference proteome</keyword>
<feature type="non-terminal residue" evidence="1">
    <location>
        <position position="1"/>
    </location>
</feature>
<dbReference type="EMBL" id="CAJVPJ010001846">
    <property type="protein sequence ID" value="CAG8605539.1"/>
    <property type="molecule type" value="Genomic_DNA"/>
</dbReference>
<reference evidence="1" key="1">
    <citation type="submission" date="2021-06" db="EMBL/GenBank/DDBJ databases">
        <authorList>
            <person name="Kallberg Y."/>
            <person name="Tangrot J."/>
            <person name="Rosling A."/>
        </authorList>
    </citation>
    <scope>NUCLEOTIDE SEQUENCE</scope>
    <source>
        <strain evidence="1">IA702</strain>
    </source>
</reference>
<proteinExistence type="predicted"/>
<dbReference type="Gene3D" id="2.80.10.50">
    <property type="match status" value="1"/>
</dbReference>
<accession>A0A9N9CLF3</accession>
<dbReference type="OrthoDB" id="9895617at2759"/>
<sequence>NNSGFYYNPRQQIYTFGGPLPLTEYTYNKEDVESVIAVARLLVLDLKDGSTGINTQIVQYAERNADYNSQLWIFEGVDQTPLNTISGGRIKNKKSIYMLVSKAPVESVSKLIQVAKENATL</sequence>
<gene>
    <name evidence="1" type="ORF">POCULU_LOCUS7690</name>
</gene>
<protein>
    <submittedName>
        <fullName evidence="1">2461_t:CDS:1</fullName>
    </submittedName>
</protein>
<name>A0A9N9CLF3_9GLOM</name>
<comment type="caution">
    <text evidence="1">The sequence shown here is derived from an EMBL/GenBank/DDBJ whole genome shotgun (WGS) entry which is preliminary data.</text>
</comment>
<evidence type="ECO:0000313" key="1">
    <source>
        <dbReference type="EMBL" id="CAG8605539.1"/>
    </source>
</evidence>
<dbReference type="AlphaFoldDB" id="A0A9N9CLF3"/>